<evidence type="ECO:0000256" key="4">
    <source>
        <dbReference type="ARBA" id="ARBA00043145"/>
    </source>
</evidence>
<evidence type="ECO:0000256" key="3">
    <source>
        <dbReference type="ARBA" id="ARBA00042000"/>
    </source>
</evidence>
<name>A0AAD5KYC9_9CRUS</name>
<dbReference type="EMBL" id="WJBH02000003">
    <property type="protein sequence ID" value="KAI9561879.1"/>
    <property type="molecule type" value="Genomic_DNA"/>
</dbReference>
<dbReference type="Pfam" id="PF01370">
    <property type="entry name" value="Epimerase"/>
    <property type="match status" value="1"/>
</dbReference>
<reference evidence="7 8" key="1">
    <citation type="submission" date="2022-05" db="EMBL/GenBank/DDBJ databases">
        <title>A multi-omics perspective on studying reproductive biology in Daphnia sinensis.</title>
        <authorList>
            <person name="Jia J."/>
        </authorList>
    </citation>
    <scope>NUCLEOTIDE SEQUENCE [LARGE SCALE GENOMIC DNA]</scope>
    <source>
        <strain evidence="7 8">WSL</strain>
    </source>
</reference>
<dbReference type="InterPro" id="IPR001509">
    <property type="entry name" value="Epimerase_deHydtase"/>
</dbReference>
<dbReference type="Gene3D" id="3.40.50.720">
    <property type="entry name" value="NAD(P)-binding Rossmann-like Domain"/>
    <property type="match status" value="1"/>
</dbReference>
<protein>
    <recommendedName>
        <fullName evidence="2">NADH dehydrogenase [ubiquinone] 1 alpha subcomplex subunit 9, mitochondrial</fullName>
    </recommendedName>
    <alternativeName>
        <fullName evidence="4">Complex I-39kD</fullName>
    </alternativeName>
    <alternativeName>
        <fullName evidence="3">NADH-ubiquinone oxidoreductase 39 kDa subunit</fullName>
    </alternativeName>
</protein>
<dbReference type="AlphaFoldDB" id="A0AAD5KYC9"/>
<dbReference type="GO" id="GO:0005739">
    <property type="term" value="C:mitochondrion"/>
    <property type="evidence" value="ECO:0007669"/>
    <property type="project" value="TreeGrafter"/>
</dbReference>
<proteinExistence type="inferred from homology"/>
<dbReference type="FunFam" id="3.40.50.720:FF:000537">
    <property type="entry name" value="NADH-ubiquinone oxidoreductase 39 kDa subunit"/>
    <property type="match status" value="1"/>
</dbReference>
<evidence type="ECO:0000313" key="8">
    <source>
        <dbReference type="Proteomes" id="UP000820818"/>
    </source>
</evidence>
<keyword evidence="8" id="KW-1185">Reference proteome</keyword>
<dbReference type="PANTHER" id="PTHR12126">
    <property type="entry name" value="NADH-UBIQUINONE OXIDOREDUCTASE 39 KDA SUBUNIT-RELATED"/>
    <property type="match status" value="1"/>
</dbReference>
<evidence type="ECO:0000259" key="6">
    <source>
        <dbReference type="Pfam" id="PF01370"/>
    </source>
</evidence>
<evidence type="ECO:0000256" key="5">
    <source>
        <dbReference type="ARBA" id="ARBA00046455"/>
    </source>
</evidence>
<comment type="subunit">
    <text evidence="5">Complex I is composed of 45 different subunits. This a component of the hydrophobic protein fraction. Interacts with BLOC1S1. Interacts with SLC2A4. Interacts with CLOCK. Interacts with RAB5IF.</text>
</comment>
<dbReference type="SUPFAM" id="SSF51735">
    <property type="entry name" value="NAD(P)-binding Rossmann-fold domains"/>
    <property type="match status" value="1"/>
</dbReference>
<comment type="caution">
    <text evidence="7">The sequence shown here is derived from an EMBL/GenBank/DDBJ whole genome shotgun (WGS) entry which is preliminary data.</text>
</comment>
<dbReference type="InterPro" id="IPR051207">
    <property type="entry name" value="ComplexI_NDUFA9_subunit"/>
</dbReference>
<evidence type="ECO:0000313" key="7">
    <source>
        <dbReference type="EMBL" id="KAI9561879.1"/>
    </source>
</evidence>
<comment type="similarity">
    <text evidence="1">Belongs to the complex I NDUFA9 subunit family.</text>
</comment>
<accession>A0AAD5KYC9</accession>
<evidence type="ECO:0000256" key="2">
    <source>
        <dbReference type="ARBA" id="ARBA00040720"/>
    </source>
</evidence>
<dbReference type="PANTHER" id="PTHR12126:SF11">
    <property type="entry name" value="NADH DEHYDROGENASE [UBIQUINONE] 1 ALPHA SUBCOMPLEX SUBUNIT 9, MITOCHONDRIAL"/>
    <property type="match status" value="1"/>
</dbReference>
<organism evidence="7 8">
    <name type="scientific">Daphnia sinensis</name>
    <dbReference type="NCBI Taxonomy" id="1820382"/>
    <lineage>
        <taxon>Eukaryota</taxon>
        <taxon>Metazoa</taxon>
        <taxon>Ecdysozoa</taxon>
        <taxon>Arthropoda</taxon>
        <taxon>Crustacea</taxon>
        <taxon>Branchiopoda</taxon>
        <taxon>Diplostraca</taxon>
        <taxon>Cladocera</taxon>
        <taxon>Anomopoda</taxon>
        <taxon>Daphniidae</taxon>
        <taxon>Daphnia</taxon>
        <taxon>Daphnia similis group</taxon>
    </lineage>
</organism>
<dbReference type="Proteomes" id="UP000820818">
    <property type="component" value="Linkage Group LG3"/>
</dbReference>
<dbReference type="GO" id="GO:0044877">
    <property type="term" value="F:protein-containing complex binding"/>
    <property type="evidence" value="ECO:0007669"/>
    <property type="project" value="TreeGrafter"/>
</dbReference>
<feature type="domain" description="NAD-dependent epimerase/dehydratase" evidence="6">
    <location>
        <begin position="77"/>
        <end position="292"/>
    </location>
</feature>
<gene>
    <name evidence="7" type="ORF">GHT06_012841</name>
</gene>
<sequence>MESGYPKKKEELTNAGNRISINLFYSNDFIELRASLSSVIFLQPTAAYSTEVNVNTRMSAFRRGTGGRSSFNGVVATVFGASGHLGSVLCNKLGNTGTQLVIPYRGDFYDVAPLKLCGDLGQIYFTPYNLKDEGSIRKALRHSNLVINLIGRDWETKNFSFDDIYVKGPKTIARIAKECGVERMIHVSALNANEHPEPLILKEGSKYLSAKWRGELAVQEEFPEAVIFRPSDIYGSEDRFITYYAAFWRRQGSWMPLWKKGEKTVKQPVFVSDLAQGILNAARNFDTNGQVYQAIGPKRYQLGELVDYLYRVMRKDKDWGYRRYDMRFDPLFSLKVLLTAKLPGWPFASLGWDKIERDHVTDCVDNSLPTLEDLGVSLTRIEDQAPWLLKPYRAHNYYDEDLGEFEKPAPPPVVA</sequence>
<dbReference type="InterPro" id="IPR036291">
    <property type="entry name" value="NAD(P)-bd_dom_sf"/>
</dbReference>
<evidence type="ECO:0000256" key="1">
    <source>
        <dbReference type="ARBA" id="ARBA00038501"/>
    </source>
</evidence>
<dbReference type="CDD" id="cd05271">
    <property type="entry name" value="NDUFA9_like_SDR_a"/>
    <property type="match status" value="1"/>
</dbReference>